<evidence type="ECO:0000313" key="6">
    <source>
        <dbReference type="Ensembl" id="ENSCINP00000016926.3"/>
    </source>
</evidence>
<dbReference type="SUPFAM" id="SSF54001">
    <property type="entry name" value="Cysteine proteinases"/>
    <property type="match status" value="1"/>
</dbReference>
<keyword evidence="4" id="KW-0788">Thiol protease</keyword>
<gene>
    <name evidence="6" type="primary">LOC100179196</name>
</gene>
<dbReference type="eggNOG" id="KOG3246">
    <property type="taxonomic scope" value="Eukaryota"/>
</dbReference>
<dbReference type="PANTHER" id="PTHR46468">
    <property type="entry name" value="SENTRIN-SPECIFIC PROTEASE 8"/>
    <property type="match status" value="1"/>
</dbReference>
<reference evidence="6" key="2">
    <citation type="submission" date="2025-08" db="UniProtKB">
        <authorList>
            <consortium name="Ensembl"/>
        </authorList>
    </citation>
    <scope>IDENTIFICATION</scope>
</reference>
<dbReference type="RefSeq" id="XP_002125210.1">
    <property type="nucleotide sequence ID" value="XM_002125174.5"/>
</dbReference>
<dbReference type="Proteomes" id="UP000008144">
    <property type="component" value="Unassembled WGS sequence"/>
</dbReference>
<dbReference type="GO" id="GO:0000338">
    <property type="term" value="P:protein deneddylation"/>
    <property type="evidence" value="ECO:0000318"/>
    <property type="project" value="GO_Central"/>
</dbReference>
<dbReference type="RefSeq" id="XP_018671518.1">
    <property type="nucleotide sequence ID" value="XM_018815973.2"/>
</dbReference>
<dbReference type="InterPro" id="IPR044613">
    <property type="entry name" value="Nep1/2-like"/>
</dbReference>
<reference evidence="7" key="1">
    <citation type="journal article" date="2002" name="Science">
        <title>The draft genome of Ciona intestinalis: insights into chordate and vertebrate origins.</title>
        <authorList>
            <person name="Dehal P."/>
            <person name="Satou Y."/>
            <person name="Campbell R.K."/>
            <person name="Chapman J."/>
            <person name="Degnan B."/>
            <person name="De Tomaso A."/>
            <person name="Davidson B."/>
            <person name="Di Gregorio A."/>
            <person name="Gelpke M."/>
            <person name="Goodstein D.M."/>
            <person name="Harafuji N."/>
            <person name="Hastings K.E."/>
            <person name="Ho I."/>
            <person name="Hotta K."/>
            <person name="Huang W."/>
            <person name="Kawashima T."/>
            <person name="Lemaire P."/>
            <person name="Martinez D."/>
            <person name="Meinertzhagen I.A."/>
            <person name="Necula S."/>
            <person name="Nonaka M."/>
            <person name="Putnam N."/>
            <person name="Rash S."/>
            <person name="Saiga H."/>
            <person name="Satake M."/>
            <person name="Terry A."/>
            <person name="Yamada L."/>
            <person name="Wang H.G."/>
            <person name="Awazu S."/>
            <person name="Azumi K."/>
            <person name="Boore J."/>
            <person name="Branno M."/>
            <person name="Chin-Bow S."/>
            <person name="DeSantis R."/>
            <person name="Doyle S."/>
            <person name="Francino P."/>
            <person name="Keys D.N."/>
            <person name="Haga S."/>
            <person name="Hayashi H."/>
            <person name="Hino K."/>
            <person name="Imai K.S."/>
            <person name="Inaba K."/>
            <person name="Kano S."/>
            <person name="Kobayashi K."/>
            <person name="Kobayashi M."/>
            <person name="Lee B.I."/>
            <person name="Makabe K.W."/>
            <person name="Manohar C."/>
            <person name="Matassi G."/>
            <person name="Medina M."/>
            <person name="Mochizuki Y."/>
            <person name="Mount S."/>
            <person name="Morishita T."/>
            <person name="Miura S."/>
            <person name="Nakayama A."/>
            <person name="Nishizaka S."/>
            <person name="Nomoto H."/>
            <person name="Ohta F."/>
            <person name="Oishi K."/>
            <person name="Rigoutsos I."/>
            <person name="Sano M."/>
            <person name="Sasaki A."/>
            <person name="Sasakura Y."/>
            <person name="Shoguchi E."/>
            <person name="Shin-i T."/>
            <person name="Spagnuolo A."/>
            <person name="Stainier D."/>
            <person name="Suzuki M.M."/>
            <person name="Tassy O."/>
            <person name="Takatori N."/>
            <person name="Tokuoka M."/>
            <person name="Yagi K."/>
            <person name="Yoshizaki F."/>
            <person name="Wada S."/>
            <person name="Zhang C."/>
            <person name="Hyatt P.D."/>
            <person name="Larimer F."/>
            <person name="Detter C."/>
            <person name="Doggett N."/>
            <person name="Glavina T."/>
            <person name="Hawkins T."/>
            <person name="Richardson P."/>
            <person name="Lucas S."/>
            <person name="Kohara Y."/>
            <person name="Levine M."/>
            <person name="Satoh N."/>
            <person name="Rokhsar D.S."/>
        </authorList>
    </citation>
    <scope>NUCLEOTIDE SEQUENCE [LARGE SCALE GENOMIC DNA]</scope>
</reference>
<organism evidence="6 7">
    <name type="scientific">Ciona intestinalis</name>
    <name type="common">Transparent sea squirt</name>
    <name type="synonym">Ascidia intestinalis</name>
    <dbReference type="NCBI Taxonomy" id="7719"/>
    <lineage>
        <taxon>Eukaryota</taxon>
        <taxon>Metazoa</taxon>
        <taxon>Chordata</taxon>
        <taxon>Tunicata</taxon>
        <taxon>Ascidiacea</taxon>
        <taxon>Phlebobranchia</taxon>
        <taxon>Cionidae</taxon>
        <taxon>Ciona</taxon>
    </lineage>
</organism>
<dbReference type="FunCoup" id="A0A1W5BGT3">
    <property type="interactions" value="9"/>
</dbReference>
<evidence type="ECO:0000313" key="7">
    <source>
        <dbReference type="Proteomes" id="UP000008144"/>
    </source>
</evidence>
<accession>F6QGW5</accession>
<dbReference type="PROSITE" id="PS50600">
    <property type="entry name" value="ULP_PROTEASE"/>
    <property type="match status" value="1"/>
</dbReference>
<dbReference type="GeneID" id="100179196"/>
<dbReference type="RefSeq" id="XP_009861640.1">
    <property type="nucleotide sequence ID" value="XM_009863338.3"/>
</dbReference>
<dbReference type="AlphaFoldDB" id="A0A1W5BGT3"/>
<dbReference type="Ensembl" id="ENSCINT00000016926.3">
    <property type="protein sequence ID" value="ENSCINP00000016926.3"/>
    <property type="gene ID" value="ENSCING00000015300.2"/>
</dbReference>
<dbReference type="Gene3D" id="3.40.395.10">
    <property type="entry name" value="Adenoviral Proteinase, Chain A"/>
    <property type="match status" value="1"/>
</dbReference>
<accession>A0A1W5BGT3</accession>
<dbReference type="OrthoDB" id="5065855at2759"/>
<feature type="domain" description="Ubiquitin-like protease family profile" evidence="5">
    <location>
        <begin position="11"/>
        <end position="169"/>
    </location>
</feature>
<keyword evidence="3" id="KW-0378">Hydrolase</keyword>
<evidence type="ECO:0000256" key="4">
    <source>
        <dbReference type="ARBA" id="ARBA00022807"/>
    </source>
</evidence>
<evidence type="ECO:0000259" key="5">
    <source>
        <dbReference type="PROSITE" id="PS50600"/>
    </source>
</evidence>
<dbReference type="KEGG" id="cin:100179196"/>
<protein>
    <submittedName>
        <fullName evidence="6">Sentrin-specific protease 8-like</fullName>
    </submittedName>
</protein>
<evidence type="ECO:0000256" key="1">
    <source>
        <dbReference type="ARBA" id="ARBA00005234"/>
    </source>
</evidence>
<evidence type="ECO:0000256" key="3">
    <source>
        <dbReference type="ARBA" id="ARBA00022801"/>
    </source>
</evidence>
<keyword evidence="2" id="KW-0645">Protease</keyword>
<proteinExistence type="inferred from homology"/>
<dbReference type="STRING" id="7719.ENSCINP00000016926"/>
<dbReference type="InParanoid" id="A0A1W5BGT3"/>
<comment type="similarity">
    <text evidence="1">Belongs to the peptidase C48 family.</text>
</comment>
<keyword evidence="7" id="KW-1185">Reference proteome</keyword>
<dbReference type="InterPro" id="IPR038765">
    <property type="entry name" value="Papain-like_cys_pep_sf"/>
</dbReference>
<dbReference type="GO" id="GO:0006508">
    <property type="term" value="P:proteolysis"/>
    <property type="evidence" value="ECO:0007669"/>
    <property type="project" value="UniProtKB-KW"/>
</dbReference>
<name>A0A1W5BGT3_CIOIN</name>
<dbReference type="GO" id="GO:0008234">
    <property type="term" value="F:cysteine-type peptidase activity"/>
    <property type="evidence" value="ECO:0007669"/>
    <property type="project" value="UniProtKB-KW"/>
</dbReference>
<sequence>MDKIVLSYHDSLLRESDLRLLDTGQWLNDKIIGFMFQYFQYEVFSKNFEEISFLDPDLVHLVKMMPDREIPSILESLNLEPKRFIFLPINDNDDAQAGGSHWSLLIFDAEQECFEHFDSSGDYNHTVAVEVAGKFSKVLKSNKLARMETPQQCNGSDCGVYVVKLTEVICKSKLDASSPWQPSLITNDFIANERENIRRIILTKAGKL</sequence>
<dbReference type="InterPro" id="IPR003653">
    <property type="entry name" value="Peptidase_C48_C"/>
</dbReference>
<dbReference type="PANTHER" id="PTHR46468:SF1">
    <property type="entry name" value="SENTRIN-SPECIFIC PROTEASE 8"/>
    <property type="match status" value="1"/>
</dbReference>
<evidence type="ECO:0000256" key="2">
    <source>
        <dbReference type="ARBA" id="ARBA00022670"/>
    </source>
</evidence>
<dbReference type="OMA" id="GFYFEYL"/>
<dbReference type="GO" id="GO:0019784">
    <property type="term" value="F:deNEDDylase activity"/>
    <property type="evidence" value="ECO:0000318"/>
    <property type="project" value="GO_Central"/>
</dbReference>
<dbReference type="Pfam" id="PF02902">
    <property type="entry name" value="Peptidase_C48"/>
    <property type="match status" value="1"/>
</dbReference>
<reference evidence="6" key="3">
    <citation type="submission" date="2025-09" db="UniProtKB">
        <authorList>
            <consortium name="Ensembl"/>
        </authorList>
    </citation>
    <scope>IDENTIFICATION</scope>
</reference>
<dbReference type="GeneTree" id="ENSGT00390000014038"/>